<accession>A0AAD9RZX2</accession>
<comment type="caution">
    <text evidence="2">The sequence shown here is derived from an EMBL/GenBank/DDBJ whole genome shotgun (WGS) entry which is preliminary data.</text>
</comment>
<proteinExistence type="predicted"/>
<dbReference type="PANTHER" id="PTHR14494:SF0">
    <property type="entry name" value="ALADIN"/>
    <property type="match status" value="1"/>
</dbReference>
<evidence type="ECO:0000259" key="1">
    <source>
        <dbReference type="Pfam" id="PF25460"/>
    </source>
</evidence>
<protein>
    <recommendedName>
        <fullName evidence="1">Aladin seven-bladed propeller domain-containing protein</fullName>
    </recommendedName>
</protein>
<dbReference type="Proteomes" id="UP001258017">
    <property type="component" value="Unassembled WGS sequence"/>
</dbReference>
<reference evidence="2" key="2">
    <citation type="journal article" date="2023" name="Commun. Biol.">
        <title>Intrasexual cuticular hydrocarbon dimorphism in a wasp sheds light on hydrocarbon biosynthesis genes in Hymenoptera.</title>
        <authorList>
            <person name="Moris V.C."/>
            <person name="Podsiadlowski L."/>
            <person name="Martin S."/>
            <person name="Oeyen J.P."/>
            <person name="Donath A."/>
            <person name="Petersen M."/>
            <person name="Wilbrandt J."/>
            <person name="Misof B."/>
            <person name="Liedtke D."/>
            <person name="Thamm M."/>
            <person name="Scheiner R."/>
            <person name="Schmitt T."/>
            <person name="Niehuis O."/>
        </authorList>
    </citation>
    <scope>NUCLEOTIDE SEQUENCE</scope>
    <source>
        <strain evidence="2">GBR_01_08_01A</strain>
    </source>
</reference>
<dbReference type="EMBL" id="JAIFRP010000002">
    <property type="protein sequence ID" value="KAK2588700.1"/>
    <property type="molecule type" value="Genomic_DNA"/>
</dbReference>
<dbReference type="InterPro" id="IPR001680">
    <property type="entry name" value="WD40_rpt"/>
</dbReference>
<dbReference type="Pfam" id="PF25460">
    <property type="entry name" value="Beta-prop_Aladin"/>
    <property type="match status" value="1"/>
</dbReference>
<dbReference type="InterPro" id="IPR036322">
    <property type="entry name" value="WD40_repeat_dom_sf"/>
</dbReference>
<dbReference type="SUPFAM" id="SSF50978">
    <property type="entry name" value="WD40 repeat-like"/>
    <property type="match status" value="1"/>
</dbReference>
<keyword evidence="3" id="KW-1185">Reference proteome</keyword>
<name>A0AAD9RZX2_9HYME</name>
<feature type="domain" description="Aladin seven-bladed propeller" evidence="1">
    <location>
        <begin position="233"/>
        <end position="581"/>
    </location>
</feature>
<gene>
    <name evidence="2" type="ORF">KPH14_001592</name>
</gene>
<reference evidence="2" key="1">
    <citation type="submission" date="2021-08" db="EMBL/GenBank/DDBJ databases">
        <authorList>
            <person name="Misof B."/>
            <person name="Oliver O."/>
            <person name="Podsiadlowski L."/>
            <person name="Donath A."/>
            <person name="Peters R."/>
            <person name="Mayer C."/>
            <person name="Rust J."/>
            <person name="Gunkel S."/>
            <person name="Lesny P."/>
            <person name="Martin S."/>
            <person name="Oeyen J.P."/>
            <person name="Petersen M."/>
            <person name="Panagiotis P."/>
            <person name="Wilbrandt J."/>
            <person name="Tanja T."/>
        </authorList>
    </citation>
    <scope>NUCLEOTIDE SEQUENCE</scope>
    <source>
        <strain evidence="2">GBR_01_08_01A</strain>
        <tissue evidence="2">Thorax + abdomen</tissue>
    </source>
</reference>
<dbReference type="InterPro" id="IPR057403">
    <property type="entry name" value="Beta-prop_Aladin"/>
</dbReference>
<dbReference type="GO" id="GO:0006913">
    <property type="term" value="P:nucleocytoplasmic transport"/>
    <property type="evidence" value="ECO:0007669"/>
    <property type="project" value="TreeGrafter"/>
</dbReference>
<dbReference type="InterPro" id="IPR045139">
    <property type="entry name" value="Aladin"/>
</dbReference>
<dbReference type="AlphaFoldDB" id="A0AAD9RZX2"/>
<evidence type="ECO:0000313" key="2">
    <source>
        <dbReference type="EMBL" id="KAK2588700.1"/>
    </source>
</evidence>
<dbReference type="InterPro" id="IPR015943">
    <property type="entry name" value="WD40/YVTN_repeat-like_dom_sf"/>
</dbReference>
<dbReference type="GO" id="GO:0005643">
    <property type="term" value="C:nuclear pore"/>
    <property type="evidence" value="ECO:0007669"/>
    <property type="project" value="TreeGrafter"/>
</dbReference>
<dbReference type="SMART" id="SM00320">
    <property type="entry name" value="WD40"/>
    <property type="match status" value="3"/>
</dbReference>
<dbReference type="PANTHER" id="PTHR14494">
    <property type="entry name" value="ALADIN/ADRACALIN/AAAS"/>
    <property type="match status" value="1"/>
</dbReference>
<sequence>MPRRRGEKKGDDDNLFTGIGMVRNEDGKKEENLWKLGYRKKEDGVLQKARQHLVESDRWPGWVIREIRRKVRVRARAHTPHRLHDNLLTMLKILSLNEFHAPNFNELATIGLVSDVVRQDYHVDVQDEMHPLYKYLRNYPAVSITTDMLATRECVRITTDGALFLPIEDSIFKRIMNVWREKGFTEALRFTASIDSERVTKAIHWVAVKLTWALDSMERGIFQKEVLPTTGSGSVTDVVSTRAWNTSIVRCISWHPHCTRLAVATRDDRIRIFSEGISGIPILKHSAQKFVYQLSWRPYAGRVLAAACHKGVLIWTIELGAASNMLSHAVLLKRRNHTPVTSVAWHPQGDILVSCSPSDSNMIIWDVSKEEGVPLKRVGGGGLCFAHWSSCGSRLFTATCRNIFRVWLSGTSTPWHAERWTVPSGRIAAACFGPNLTLLFASTDDPVIFSLPLQENIFDTKVSVDDTNVAVPLINLAEVSFTSNENDDFVKVGGRITAMEWDPSGKYLAVLFQNSPLIALVKTKISHLSKVIQVEPGCFIKGFPGEVPNCINFYKKLHSTNSIICLTIAWSTGRIQHFPIVEDEATVSAPITSSFLTNSSLRRDDFHHLDRSNYTPY</sequence>
<evidence type="ECO:0000313" key="3">
    <source>
        <dbReference type="Proteomes" id="UP001258017"/>
    </source>
</evidence>
<organism evidence="2 3">
    <name type="scientific">Odynerus spinipes</name>
    <dbReference type="NCBI Taxonomy" id="1348599"/>
    <lineage>
        <taxon>Eukaryota</taxon>
        <taxon>Metazoa</taxon>
        <taxon>Ecdysozoa</taxon>
        <taxon>Arthropoda</taxon>
        <taxon>Hexapoda</taxon>
        <taxon>Insecta</taxon>
        <taxon>Pterygota</taxon>
        <taxon>Neoptera</taxon>
        <taxon>Endopterygota</taxon>
        <taxon>Hymenoptera</taxon>
        <taxon>Apocrita</taxon>
        <taxon>Aculeata</taxon>
        <taxon>Vespoidea</taxon>
        <taxon>Vespidae</taxon>
        <taxon>Eumeninae</taxon>
        <taxon>Odynerus</taxon>
    </lineage>
</organism>
<dbReference type="Gene3D" id="2.130.10.10">
    <property type="entry name" value="YVTN repeat-like/Quinoprotein amine dehydrogenase"/>
    <property type="match status" value="2"/>
</dbReference>